<feature type="compositionally biased region" description="Low complexity" evidence="1">
    <location>
        <begin position="301"/>
        <end position="316"/>
    </location>
</feature>
<evidence type="ECO:0000256" key="1">
    <source>
        <dbReference type="SAM" id="MobiDB-lite"/>
    </source>
</evidence>
<feature type="region of interest" description="Disordered" evidence="1">
    <location>
        <begin position="220"/>
        <end position="344"/>
    </location>
</feature>
<sequence length="404" mass="45403">MEVACRMAVHGTQHTYTRLLVNRKQQPGITLRILREDLETIVRRHTSRMTTSRRTQTEIPIRYVVLAGILFVLATSTAVDSKSTATISADQYPSENVVPVNEEVLKTRHRFDIQRQLDKKTNIDKDVVPDLQVGCGDGAFVERTTQTSNTESKLLKVLARKERRKREANERKSRSYFSYIVQTPSSLSYSTVFKPQPFKIERTYFIPIWGSPGRFPIYFPPQPLNPGYPLDNPPRKPSTKPPTKETTTLSPVPELGDRFGEDMGPVWDSRPARPEENDIVPTRRPSTKTSTFPPLIHESNPTSAPALNLPPLLEARPPQPSVPPMVQSSPRSTRPPTTTAAPPIQPTNQCVWAIVNCCSAGSRDVSGSCFERLGCPGPFWDRSPCESQFAKRAIQYALNYYATK</sequence>
<protein>
    <submittedName>
        <fullName evidence="3">Uncharacterized protein</fullName>
    </submittedName>
</protein>
<gene>
    <name evidence="3" type="ORF">QE152_g36227</name>
</gene>
<keyword evidence="2" id="KW-0812">Transmembrane</keyword>
<name>A0AAW1IDP2_POPJA</name>
<evidence type="ECO:0000313" key="4">
    <source>
        <dbReference type="Proteomes" id="UP001458880"/>
    </source>
</evidence>
<keyword evidence="4" id="KW-1185">Reference proteome</keyword>
<organism evidence="3 4">
    <name type="scientific">Popillia japonica</name>
    <name type="common">Japanese beetle</name>
    <dbReference type="NCBI Taxonomy" id="7064"/>
    <lineage>
        <taxon>Eukaryota</taxon>
        <taxon>Metazoa</taxon>
        <taxon>Ecdysozoa</taxon>
        <taxon>Arthropoda</taxon>
        <taxon>Hexapoda</taxon>
        <taxon>Insecta</taxon>
        <taxon>Pterygota</taxon>
        <taxon>Neoptera</taxon>
        <taxon>Endopterygota</taxon>
        <taxon>Coleoptera</taxon>
        <taxon>Polyphaga</taxon>
        <taxon>Scarabaeiformia</taxon>
        <taxon>Scarabaeidae</taxon>
        <taxon>Rutelinae</taxon>
        <taxon>Popillia</taxon>
    </lineage>
</organism>
<keyword evidence="2" id="KW-0472">Membrane</keyword>
<dbReference type="AlphaFoldDB" id="A0AAW1IDP2"/>
<proteinExistence type="predicted"/>
<feature type="transmembrane region" description="Helical" evidence="2">
    <location>
        <begin position="59"/>
        <end position="79"/>
    </location>
</feature>
<feature type="compositionally biased region" description="Low complexity" evidence="1">
    <location>
        <begin position="324"/>
        <end position="342"/>
    </location>
</feature>
<dbReference type="EMBL" id="JASPKY010000638">
    <property type="protein sequence ID" value="KAK9687501.1"/>
    <property type="molecule type" value="Genomic_DNA"/>
</dbReference>
<dbReference type="Proteomes" id="UP001458880">
    <property type="component" value="Unassembled WGS sequence"/>
</dbReference>
<accession>A0AAW1IDP2</accession>
<comment type="caution">
    <text evidence="3">The sequence shown here is derived from an EMBL/GenBank/DDBJ whole genome shotgun (WGS) entry which is preliminary data.</text>
</comment>
<evidence type="ECO:0000313" key="3">
    <source>
        <dbReference type="EMBL" id="KAK9687501.1"/>
    </source>
</evidence>
<keyword evidence="2" id="KW-1133">Transmembrane helix</keyword>
<evidence type="ECO:0000256" key="2">
    <source>
        <dbReference type="SAM" id="Phobius"/>
    </source>
</evidence>
<reference evidence="3 4" key="1">
    <citation type="journal article" date="2024" name="BMC Genomics">
        <title>De novo assembly and annotation of Popillia japonica's genome with initial clues to its potential as an invasive pest.</title>
        <authorList>
            <person name="Cucini C."/>
            <person name="Boschi S."/>
            <person name="Funari R."/>
            <person name="Cardaioli E."/>
            <person name="Iannotti N."/>
            <person name="Marturano G."/>
            <person name="Paoli F."/>
            <person name="Bruttini M."/>
            <person name="Carapelli A."/>
            <person name="Frati F."/>
            <person name="Nardi F."/>
        </authorList>
    </citation>
    <scope>NUCLEOTIDE SEQUENCE [LARGE SCALE GENOMIC DNA]</scope>
    <source>
        <strain evidence="3">DMR45628</strain>
    </source>
</reference>
<feature type="compositionally biased region" description="Pro residues" evidence="1">
    <location>
        <begin position="220"/>
        <end position="240"/>
    </location>
</feature>